<organism evidence="1 2">
    <name type="scientific">Linnemannia exigua</name>
    <dbReference type="NCBI Taxonomy" id="604196"/>
    <lineage>
        <taxon>Eukaryota</taxon>
        <taxon>Fungi</taxon>
        <taxon>Fungi incertae sedis</taxon>
        <taxon>Mucoromycota</taxon>
        <taxon>Mortierellomycotina</taxon>
        <taxon>Mortierellomycetes</taxon>
        <taxon>Mortierellales</taxon>
        <taxon>Mortierellaceae</taxon>
        <taxon>Linnemannia</taxon>
    </lineage>
</organism>
<accession>A0AAD4DC02</accession>
<sequence length="203" mass="22283">MSTPTQNNQSPHPASLMLSSVHLELINEGSRTPPQAPVKTAHCVHSVEPDVVSLTVALTPAPATKSVDTTTITVTYPTIHVQSNTNQLSSLSQKIFPKNINPANLRTPLPKPRARIAQPTQPFHCYQLLSFSHPSSPASDADELEVVSLDEAQHELVMPVDPVEQDHRCWIIGKLVRAFIEDDFKDTTAIAEIVFLGSNLERE</sequence>
<dbReference type="AlphaFoldDB" id="A0AAD4DC02"/>
<feature type="non-terminal residue" evidence="1">
    <location>
        <position position="203"/>
    </location>
</feature>
<reference evidence="1" key="1">
    <citation type="journal article" date="2020" name="Fungal Divers.">
        <title>Resolving the Mortierellaceae phylogeny through synthesis of multi-gene phylogenetics and phylogenomics.</title>
        <authorList>
            <person name="Vandepol N."/>
            <person name="Liber J."/>
            <person name="Desiro A."/>
            <person name="Na H."/>
            <person name="Kennedy M."/>
            <person name="Barry K."/>
            <person name="Grigoriev I.V."/>
            <person name="Miller A.N."/>
            <person name="O'Donnell K."/>
            <person name="Stajich J.E."/>
            <person name="Bonito G."/>
        </authorList>
    </citation>
    <scope>NUCLEOTIDE SEQUENCE</scope>
    <source>
        <strain evidence="1">NRRL 28262</strain>
    </source>
</reference>
<dbReference type="EMBL" id="JAAAIL010000822">
    <property type="protein sequence ID" value="KAG0272980.1"/>
    <property type="molecule type" value="Genomic_DNA"/>
</dbReference>
<dbReference type="Proteomes" id="UP001194580">
    <property type="component" value="Unassembled WGS sequence"/>
</dbReference>
<gene>
    <name evidence="1" type="ORF">BGZ95_011224</name>
</gene>
<proteinExistence type="predicted"/>
<keyword evidence="2" id="KW-1185">Reference proteome</keyword>
<protein>
    <submittedName>
        <fullName evidence="1">Uncharacterized protein</fullName>
    </submittedName>
</protein>
<comment type="caution">
    <text evidence="1">The sequence shown here is derived from an EMBL/GenBank/DDBJ whole genome shotgun (WGS) entry which is preliminary data.</text>
</comment>
<name>A0AAD4DC02_9FUNG</name>
<evidence type="ECO:0000313" key="2">
    <source>
        <dbReference type="Proteomes" id="UP001194580"/>
    </source>
</evidence>
<evidence type="ECO:0000313" key="1">
    <source>
        <dbReference type="EMBL" id="KAG0272980.1"/>
    </source>
</evidence>